<evidence type="ECO:0000256" key="3">
    <source>
        <dbReference type="ARBA" id="ARBA00023125"/>
    </source>
</evidence>
<evidence type="ECO:0000313" key="6">
    <source>
        <dbReference type="EMBL" id="KZL43294.1"/>
    </source>
</evidence>
<evidence type="ECO:0000259" key="5">
    <source>
        <dbReference type="PROSITE" id="PS50931"/>
    </source>
</evidence>
<keyword evidence="2" id="KW-0805">Transcription regulation</keyword>
<dbReference type="Pfam" id="PF00126">
    <property type="entry name" value="HTH_1"/>
    <property type="match status" value="1"/>
</dbReference>
<dbReference type="PATRIC" id="fig|33960.6.peg.2271"/>
<name>A0A161VLI3_SECCO</name>
<dbReference type="Pfam" id="PF03466">
    <property type="entry name" value="LysR_substrate"/>
    <property type="match status" value="1"/>
</dbReference>
<evidence type="ECO:0000313" key="7">
    <source>
        <dbReference type="Proteomes" id="UP000076480"/>
    </source>
</evidence>
<dbReference type="InterPro" id="IPR005119">
    <property type="entry name" value="LysR_subst-bd"/>
</dbReference>
<dbReference type="Gene3D" id="3.40.190.290">
    <property type="match status" value="1"/>
</dbReference>
<dbReference type="GO" id="GO:0005829">
    <property type="term" value="C:cytosol"/>
    <property type="evidence" value="ECO:0007669"/>
    <property type="project" value="TreeGrafter"/>
</dbReference>
<dbReference type="PANTHER" id="PTHR30419:SF28">
    <property type="entry name" value="HTH-TYPE TRANSCRIPTIONAL REGULATOR BSDA"/>
    <property type="match status" value="1"/>
</dbReference>
<evidence type="ECO:0000256" key="4">
    <source>
        <dbReference type="ARBA" id="ARBA00023163"/>
    </source>
</evidence>
<gene>
    <name evidence="6" type="ORF">TY91_00475</name>
</gene>
<evidence type="ECO:0000256" key="2">
    <source>
        <dbReference type="ARBA" id="ARBA00023015"/>
    </source>
</evidence>
<protein>
    <recommendedName>
        <fullName evidence="5">HTH lysR-type domain-containing protein</fullName>
    </recommendedName>
</protein>
<dbReference type="AlphaFoldDB" id="A0A161VLI3"/>
<dbReference type="GO" id="GO:0003700">
    <property type="term" value="F:DNA-binding transcription factor activity"/>
    <property type="evidence" value="ECO:0007669"/>
    <property type="project" value="InterPro"/>
</dbReference>
<keyword evidence="4" id="KW-0804">Transcription</keyword>
<proteinExistence type="inferred from homology"/>
<keyword evidence="7" id="KW-1185">Reference proteome</keyword>
<dbReference type="InterPro" id="IPR000847">
    <property type="entry name" value="LysR_HTH_N"/>
</dbReference>
<dbReference type="GO" id="GO:0003677">
    <property type="term" value="F:DNA binding"/>
    <property type="evidence" value="ECO:0007669"/>
    <property type="project" value="UniProtKB-KW"/>
</dbReference>
<dbReference type="FunFam" id="1.10.10.10:FF:000001">
    <property type="entry name" value="LysR family transcriptional regulator"/>
    <property type="match status" value="1"/>
</dbReference>
<accession>A0A161VLI3</accession>
<dbReference type="Gene3D" id="1.10.10.10">
    <property type="entry name" value="Winged helix-like DNA-binding domain superfamily/Winged helix DNA-binding domain"/>
    <property type="match status" value="1"/>
</dbReference>
<dbReference type="SUPFAM" id="SSF53850">
    <property type="entry name" value="Periplasmic binding protein-like II"/>
    <property type="match status" value="1"/>
</dbReference>
<dbReference type="PANTHER" id="PTHR30419">
    <property type="entry name" value="HTH-TYPE TRANSCRIPTIONAL REGULATOR YBHD"/>
    <property type="match status" value="1"/>
</dbReference>
<dbReference type="PROSITE" id="PS50931">
    <property type="entry name" value="HTH_LYSR"/>
    <property type="match status" value="1"/>
</dbReference>
<feature type="domain" description="HTH lysR-type" evidence="5">
    <location>
        <begin position="1"/>
        <end position="58"/>
    </location>
</feature>
<dbReference type="OrthoDB" id="9803735at2"/>
<comment type="caution">
    <text evidence="6">The sequence shown here is derived from an EMBL/GenBank/DDBJ whole genome shotgun (WGS) entry which is preliminary data.</text>
</comment>
<dbReference type="RefSeq" id="WP_056997193.1">
    <property type="nucleotide sequence ID" value="NZ_JYDC01000004.1"/>
</dbReference>
<dbReference type="SUPFAM" id="SSF46785">
    <property type="entry name" value="Winged helix' DNA-binding domain"/>
    <property type="match status" value="1"/>
</dbReference>
<reference evidence="6 7" key="1">
    <citation type="submission" date="2015-02" db="EMBL/GenBank/DDBJ databases">
        <title>Draft genome sequence of Lactobacillus collinoides CUPV2371 isolated from a natural cider, the first genome sequence of a strain of this species.</title>
        <authorList>
            <person name="Puertas A.I."/>
            <person name="Spano G."/>
            <person name="Capozzi V."/>
            <person name="Lamontanara A."/>
            <person name="Orru L."/>
            <person name="Duenas M.T."/>
        </authorList>
    </citation>
    <scope>NUCLEOTIDE SEQUENCE [LARGE SCALE GENOMIC DNA]</scope>
    <source>
        <strain evidence="6 7">237</strain>
    </source>
</reference>
<dbReference type="Proteomes" id="UP000076480">
    <property type="component" value="Unassembled WGS sequence"/>
</dbReference>
<dbReference type="InterPro" id="IPR050950">
    <property type="entry name" value="HTH-type_LysR_regulators"/>
</dbReference>
<keyword evidence="3" id="KW-0238">DNA-binding</keyword>
<dbReference type="EMBL" id="JYDC01000004">
    <property type="protein sequence ID" value="KZL43294.1"/>
    <property type="molecule type" value="Genomic_DNA"/>
</dbReference>
<evidence type="ECO:0000256" key="1">
    <source>
        <dbReference type="ARBA" id="ARBA00009437"/>
    </source>
</evidence>
<comment type="similarity">
    <text evidence="1">Belongs to the LysR transcriptional regulatory family.</text>
</comment>
<dbReference type="InterPro" id="IPR036390">
    <property type="entry name" value="WH_DNA-bd_sf"/>
</dbReference>
<dbReference type="CDD" id="cd05466">
    <property type="entry name" value="PBP2_LTTR_substrate"/>
    <property type="match status" value="1"/>
</dbReference>
<sequence>MRLLQLRYFLKIAQNKNISKTARELHVSQPSLSRTMKELEEELGIELFIRKGHTITLSQAGILFERQVNLSVNQLDTAVQSVSHMSGSISQRITLKFETSSALLPGLLQRLHTKYPNLHIDLEQHGVEAGGLDNYDFSFSTLPLNKYDSVRLLHEEVYIAVNSALPYQNGDTIIINDLKKYPIIMGSPSPLRTEIENKLREQGFYFHPIFESGDRETIHGLVENNAGICFWPAYSWPDTSVSNVNKLHLAPHPLMRDIYLNFIRPKKSEKYLQEITNTILQYFHDIQLIK</sequence>
<organism evidence="6 7">
    <name type="scientific">Secundilactobacillus collinoides</name>
    <name type="common">Lactobacillus collinoides</name>
    <dbReference type="NCBI Taxonomy" id="33960"/>
    <lineage>
        <taxon>Bacteria</taxon>
        <taxon>Bacillati</taxon>
        <taxon>Bacillota</taxon>
        <taxon>Bacilli</taxon>
        <taxon>Lactobacillales</taxon>
        <taxon>Lactobacillaceae</taxon>
        <taxon>Secundilactobacillus</taxon>
    </lineage>
</organism>
<dbReference type="InterPro" id="IPR036388">
    <property type="entry name" value="WH-like_DNA-bd_sf"/>
</dbReference>
<dbReference type="PRINTS" id="PR00039">
    <property type="entry name" value="HTHLYSR"/>
</dbReference>